<proteinExistence type="predicted"/>
<dbReference type="EMBL" id="JAGTJR010000010">
    <property type="protein sequence ID" value="KAH7053483.1"/>
    <property type="molecule type" value="Genomic_DNA"/>
</dbReference>
<dbReference type="InterPro" id="IPR002110">
    <property type="entry name" value="Ankyrin_rpt"/>
</dbReference>
<dbReference type="SMART" id="SM00248">
    <property type="entry name" value="ANK"/>
    <property type="match status" value="4"/>
</dbReference>
<dbReference type="Gene3D" id="1.25.40.20">
    <property type="entry name" value="Ankyrin repeat-containing domain"/>
    <property type="match status" value="2"/>
</dbReference>
<keyword evidence="5" id="KW-1185">Reference proteome</keyword>
<dbReference type="SUPFAM" id="SSF48403">
    <property type="entry name" value="Ankyrin repeat"/>
    <property type="match status" value="1"/>
</dbReference>
<name>A0ABQ8GEV1_9PEZI</name>
<feature type="repeat" description="ANK" evidence="3">
    <location>
        <begin position="93"/>
        <end position="126"/>
    </location>
</feature>
<dbReference type="CDD" id="cd09917">
    <property type="entry name" value="F-box_SF"/>
    <property type="match status" value="1"/>
</dbReference>
<reference evidence="4 5" key="1">
    <citation type="journal article" date="2021" name="Nat. Commun.">
        <title>Genetic determinants of endophytism in the Arabidopsis root mycobiome.</title>
        <authorList>
            <person name="Mesny F."/>
            <person name="Miyauchi S."/>
            <person name="Thiergart T."/>
            <person name="Pickel B."/>
            <person name="Atanasova L."/>
            <person name="Karlsson M."/>
            <person name="Huettel B."/>
            <person name="Barry K.W."/>
            <person name="Haridas S."/>
            <person name="Chen C."/>
            <person name="Bauer D."/>
            <person name="Andreopoulos W."/>
            <person name="Pangilinan J."/>
            <person name="LaButti K."/>
            <person name="Riley R."/>
            <person name="Lipzen A."/>
            <person name="Clum A."/>
            <person name="Drula E."/>
            <person name="Henrissat B."/>
            <person name="Kohler A."/>
            <person name="Grigoriev I.V."/>
            <person name="Martin F.M."/>
            <person name="Hacquard S."/>
        </authorList>
    </citation>
    <scope>NUCLEOTIDE SEQUENCE [LARGE SCALE GENOMIC DNA]</scope>
    <source>
        <strain evidence="4 5">MPI-SDFR-AT-0080</strain>
    </source>
</reference>
<dbReference type="PROSITE" id="PS50088">
    <property type="entry name" value="ANK_REPEAT"/>
    <property type="match status" value="2"/>
</dbReference>
<evidence type="ECO:0000313" key="4">
    <source>
        <dbReference type="EMBL" id="KAH7053483.1"/>
    </source>
</evidence>
<protein>
    <submittedName>
        <fullName evidence="4">Ankyrin repeat-containing domain protein</fullName>
    </submittedName>
</protein>
<evidence type="ECO:0000256" key="3">
    <source>
        <dbReference type="PROSITE-ProRule" id="PRU00023"/>
    </source>
</evidence>
<dbReference type="InterPro" id="IPR036770">
    <property type="entry name" value="Ankyrin_rpt-contain_sf"/>
</dbReference>
<sequence>MRILKITRLGMSLFDLSNELLLSVAEHLETEKDLNAFVQTSRHLYHLLNIHLYRGNIRQRGSSALLWAAKHGRETTVQKLLDEGANVQAMTDDGRTSLSLAAGNGHEGMVKLLLGNDGVDPDSKDNIERTPLSWAAGNGHEGVVKLLLANDGVDPNSENNLGWTPLSWAVKKGCEAVVELLLAKEGVDPDYRGDDRTPLS</sequence>
<dbReference type="Proteomes" id="UP000774617">
    <property type="component" value="Unassembled WGS sequence"/>
</dbReference>
<feature type="repeat" description="ANK" evidence="3">
    <location>
        <begin position="60"/>
        <end position="92"/>
    </location>
</feature>
<dbReference type="PANTHER" id="PTHR24198">
    <property type="entry name" value="ANKYRIN REPEAT AND PROTEIN KINASE DOMAIN-CONTAINING PROTEIN"/>
    <property type="match status" value="1"/>
</dbReference>
<comment type="caution">
    <text evidence="4">The sequence shown here is derived from an EMBL/GenBank/DDBJ whole genome shotgun (WGS) entry which is preliminary data.</text>
</comment>
<dbReference type="Pfam" id="PF12796">
    <property type="entry name" value="Ank_2"/>
    <property type="match status" value="1"/>
</dbReference>
<organism evidence="4 5">
    <name type="scientific">Macrophomina phaseolina</name>
    <dbReference type="NCBI Taxonomy" id="35725"/>
    <lineage>
        <taxon>Eukaryota</taxon>
        <taxon>Fungi</taxon>
        <taxon>Dikarya</taxon>
        <taxon>Ascomycota</taxon>
        <taxon>Pezizomycotina</taxon>
        <taxon>Dothideomycetes</taxon>
        <taxon>Dothideomycetes incertae sedis</taxon>
        <taxon>Botryosphaeriales</taxon>
        <taxon>Botryosphaeriaceae</taxon>
        <taxon>Macrophomina</taxon>
    </lineage>
</organism>
<evidence type="ECO:0000256" key="2">
    <source>
        <dbReference type="ARBA" id="ARBA00023043"/>
    </source>
</evidence>
<evidence type="ECO:0000313" key="5">
    <source>
        <dbReference type="Proteomes" id="UP000774617"/>
    </source>
</evidence>
<accession>A0ABQ8GEV1</accession>
<gene>
    <name evidence="4" type="ORF">B0J12DRAFT_57024</name>
</gene>
<dbReference type="PANTHER" id="PTHR24198:SF165">
    <property type="entry name" value="ANKYRIN REPEAT-CONTAINING PROTEIN-RELATED"/>
    <property type="match status" value="1"/>
</dbReference>
<dbReference type="PROSITE" id="PS50297">
    <property type="entry name" value="ANK_REP_REGION"/>
    <property type="match status" value="2"/>
</dbReference>
<keyword evidence="1" id="KW-0677">Repeat</keyword>
<keyword evidence="2 3" id="KW-0040">ANK repeat</keyword>
<evidence type="ECO:0000256" key="1">
    <source>
        <dbReference type="ARBA" id="ARBA00022737"/>
    </source>
</evidence>
<dbReference type="Pfam" id="PF13637">
    <property type="entry name" value="Ank_4"/>
    <property type="match status" value="1"/>
</dbReference>